<feature type="transmembrane region" description="Helical" evidence="6">
    <location>
        <begin position="520"/>
        <end position="540"/>
    </location>
</feature>
<proteinExistence type="predicted"/>
<evidence type="ECO:0000259" key="7">
    <source>
        <dbReference type="PROSITE" id="PS50850"/>
    </source>
</evidence>
<keyword evidence="3 6" id="KW-0812">Transmembrane</keyword>
<dbReference type="EMBL" id="CP090172">
    <property type="protein sequence ID" value="UJO23278.1"/>
    <property type="molecule type" value="Genomic_DNA"/>
</dbReference>
<dbReference type="InterPro" id="IPR036259">
    <property type="entry name" value="MFS_trans_sf"/>
</dbReference>
<keyword evidence="2" id="KW-0813">Transport</keyword>
<dbReference type="GeneID" id="71991847"/>
<dbReference type="PANTHER" id="PTHR23504:SF15">
    <property type="entry name" value="MAJOR FACILITATOR SUPERFAMILY (MFS) PROFILE DOMAIN-CONTAINING PROTEIN"/>
    <property type="match status" value="1"/>
</dbReference>
<dbReference type="InterPro" id="IPR020846">
    <property type="entry name" value="MFS_dom"/>
</dbReference>
<dbReference type="Proteomes" id="UP000756132">
    <property type="component" value="Chromosome 10"/>
</dbReference>
<feature type="transmembrane region" description="Helical" evidence="6">
    <location>
        <begin position="419"/>
        <end position="439"/>
    </location>
</feature>
<feature type="transmembrane region" description="Helical" evidence="6">
    <location>
        <begin position="390"/>
        <end position="412"/>
    </location>
</feature>
<feature type="transmembrane region" description="Helical" evidence="6">
    <location>
        <begin position="149"/>
        <end position="171"/>
    </location>
</feature>
<dbReference type="Pfam" id="PF07690">
    <property type="entry name" value="MFS_1"/>
    <property type="match status" value="1"/>
</dbReference>
<dbReference type="GO" id="GO:0022857">
    <property type="term" value="F:transmembrane transporter activity"/>
    <property type="evidence" value="ECO:0007669"/>
    <property type="project" value="InterPro"/>
</dbReference>
<comment type="subcellular location">
    <subcellularLocation>
        <location evidence="1">Membrane</location>
        <topology evidence="1">Multi-pass membrane protein</topology>
    </subcellularLocation>
</comment>
<organism evidence="8 9">
    <name type="scientific">Passalora fulva</name>
    <name type="common">Tomato leaf mold</name>
    <name type="synonym">Cladosporium fulvum</name>
    <dbReference type="NCBI Taxonomy" id="5499"/>
    <lineage>
        <taxon>Eukaryota</taxon>
        <taxon>Fungi</taxon>
        <taxon>Dikarya</taxon>
        <taxon>Ascomycota</taxon>
        <taxon>Pezizomycotina</taxon>
        <taxon>Dothideomycetes</taxon>
        <taxon>Dothideomycetidae</taxon>
        <taxon>Mycosphaerellales</taxon>
        <taxon>Mycosphaerellaceae</taxon>
        <taxon>Fulvia</taxon>
    </lineage>
</organism>
<feature type="domain" description="Major facilitator superfamily (MFS) profile" evidence="7">
    <location>
        <begin position="19"/>
        <end position="544"/>
    </location>
</feature>
<keyword evidence="5 6" id="KW-0472">Membrane</keyword>
<evidence type="ECO:0000256" key="2">
    <source>
        <dbReference type="ARBA" id="ARBA00022448"/>
    </source>
</evidence>
<reference evidence="8" key="2">
    <citation type="journal article" date="2022" name="Microb. Genom.">
        <title>A chromosome-scale genome assembly of the tomato pathogen Cladosporium fulvum reveals a compartmentalized genome architecture and the presence of a dispensable chromosome.</title>
        <authorList>
            <person name="Zaccaron A.Z."/>
            <person name="Chen L.H."/>
            <person name="Samaras A."/>
            <person name="Stergiopoulos I."/>
        </authorList>
    </citation>
    <scope>NUCLEOTIDE SEQUENCE</scope>
    <source>
        <strain evidence="8">Race5_Kim</strain>
    </source>
</reference>
<dbReference type="InterPro" id="IPR011701">
    <property type="entry name" value="MFS"/>
</dbReference>
<reference evidence="8" key="1">
    <citation type="submission" date="2021-12" db="EMBL/GenBank/DDBJ databases">
        <authorList>
            <person name="Zaccaron A."/>
            <person name="Stergiopoulos I."/>
        </authorList>
    </citation>
    <scope>NUCLEOTIDE SEQUENCE</scope>
    <source>
        <strain evidence="8">Race5_Kim</strain>
    </source>
</reference>
<gene>
    <name evidence="8" type="ORF">CLAFUR5_11969</name>
</gene>
<dbReference type="RefSeq" id="XP_047767644.1">
    <property type="nucleotide sequence ID" value="XM_047911117.1"/>
</dbReference>
<keyword evidence="4 6" id="KW-1133">Transmembrane helix</keyword>
<dbReference type="PANTHER" id="PTHR23504">
    <property type="entry name" value="MAJOR FACILITATOR SUPERFAMILY DOMAIN-CONTAINING PROTEIN 10"/>
    <property type="match status" value="1"/>
</dbReference>
<feature type="transmembrane region" description="Helical" evidence="6">
    <location>
        <begin position="57"/>
        <end position="79"/>
    </location>
</feature>
<feature type="transmembrane region" description="Helical" evidence="6">
    <location>
        <begin position="116"/>
        <end position="137"/>
    </location>
</feature>
<evidence type="ECO:0000256" key="5">
    <source>
        <dbReference type="ARBA" id="ARBA00023136"/>
    </source>
</evidence>
<feature type="transmembrane region" description="Helical" evidence="6">
    <location>
        <begin position="91"/>
        <end position="110"/>
    </location>
</feature>
<accession>A0A9Q8PIV7</accession>
<protein>
    <submittedName>
        <fullName evidence="8">Major facilitator superfamily multidrug transporter mfsB</fullName>
    </submittedName>
</protein>
<dbReference type="Gene3D" id="1.20.1250.20">
    <property type="entry name" value="MFS general substrate transporter like domains"/>
    <property type="match status" value="1"/>
</dbReference>
<evidence type="ECO:0000256" key="6">
    <source>
        <dbReference type="SAM" id="Phobius"/>
    </source>
</evidence>
<evidence type="ECO:0000256" key="1">
    <source>
        <dbReference type="ARBA" id="ARBA00004141"/>
    </source>
</evidence>
<keyword evidence="9" id="KW-1185">Reference proteome</keyword>
<dbReference type="GO" id="GO:0016020">
    <property type="term" value="C:membrane"/>
    <property type="evidence" value="ECO:0007669"/>
    <property type="project" value="UniProtKB-SubCell"/>
</dbReference>
<dbReference type="OMA" id="AWWACGI"/>
<dbReference type="PROSITE" id="PS50850">
    <property type="entry name" value="MFS"/>
    <property type="match status" value="1"/>
</dbReference>
<dbReference type="AlphaFoldDB" id="A0A9Q8PIV7"/>
<feature type="transmembrane region" description="Helical" evidence="6">
    <location>
        <begin position="20"/>
        <end position="45"/>
    </location>
</feature>
<evidence type="ECO:0000313" key="9">
    <source>
        <dbReference type="Proteomes" id="UP000756132"/>
    </source>
</evidence>
<sequence>MAHSRFGSQHDSKAFPFRQLLVLGICRICEPIAFMSIFPYIYYMIESFHITNDGNRIALYAGLVTSVFAGAECLGAGFWGNLSDRIGRKPILLTGLAGTGVSMLMFGFAPNLPVALLARAVGGALNGNIGVLQTTVNEVVKVEAHQARAYAIMPTVWCIGAFVGSGLGGSLADPVRNYPDVFQPGTIFDKFPYLFTNLVCTGVVVFSMLVGILFLEETHEDLKFRRDIGLEVGDWILNRFRKEPVERLSSRKGDFSDETLLLIDDLPPDYQSTASSPELSPTSLAGLPPPAYRSIDGSPRGSIKSADEDLACDVEEALSRTQESHKSKAGAHSAFTKQVILNIAGYGILAYHTISAEQLLPVLLSMPKSDSPPHLPFGFTGGFALSTKTIGGILSIQGVIQMIATIIVFPIVNRRIGSLWTYRSVVMLYPFLYLVVPYISLAPDALKLPLIYTALVWKVTAQAFAFPSSSIMLANSAPSSKVLGSLNGAAASAASACRAFGPTVSGILQSAGLSLGTLVLPWWVNTCIAVLGAIISMLMVEEKRRTFESEKEIPEPPPSASDVAGAAEYSSGMVAAAESSNASCDNLLTAPDSPLLSRISMDIRRHNRLDSRP</sequence>
<feature type="transmembrane region" description="Helical" evidence="6">
    <location>
        <begin position="191"/>
        <end position="215"/>
    </location>
</feature>
<feature type="transmembrane region" description="Helical" evidence="6">
    <location>
        <begin position="334"/>
        <end position="354"/>
    </location>
</feature>
<dbReference type="KEGG" id="ffu:CLAFUR5_11969"/>
<name>A0A9Q8PIV7_PASFU</name>
<dbReference type="OrthoDB" id="10262656at2759"/>
<evidence type="ECO:0000313" key="8">
    <source>
        <dbReference type="EMBL" id="UJO23278.1"/>
    </source>
</evidence>
<evidence type="ECO:0000256" key="4">
    <source>
        <dbReference type="ARBA" id="ARBA00022989"/>
    </source>
</evidence>
<evidence type="ECO:0000256" key="3">
    <source>
        <dbReference type="ARBA" id="ARBA00022692"/>
    </source>
</evidence>
<dbReference type="SUPFAM" id="SSF103473">
    <property type="entry name" value="MFS general substrate transporter"/>
    <property type="match status" value="1"/>
</dbReference>